<dbReference type="AlphaFoldDB" id="A0A538SW08"/>
<dbReference type="Proteomes" id="UP000316292">
    <property type="component" value="Unassembled WGS sequence"/>
</dbReference>
<dbReference type="Proteomes" id="UP000320913">
    <property type="component" value="Unassembled WGS sequence"/>
</dbReference>
<feature type="domain" description="DinB-like" evidence="1">
    <location>
        <begin position="35"/>
        <end position="169"/>
    </location>
</feature>
<evidence type="ECO:0000313" key="3">
    <source>
        <dbReference type="EMBL" id="TMQ55552.1"/>
    </source>
</evidence>
<organism evidence="3 5">
    <name type="scientific">Eiseniibacteriota bacterium</name>
    <dbReference type="NCBI Taxonomy" id="2212470"/>
    <lineage>
        <taxon>Bacteria</taxon>
        <taxon>Candidatus Eiseniibacteriota</taxon>
    </lineage>
</organism>
<sequence>MPATLAISRPAADEHVEYYAKYIQLVPGDDAMEALRSQIGDTVRLLQPLDESRALHRYAPGKWSIKEVVGHLADAERVFAYRALRFGRADATPLPGFDENTYVPAGRFDTRPLAELVQEYEAVRASSLALFRGMDGEALLRRGAANGNPISVRALAWILAGHELHHRGILTERYGLGK</sequence>
<dbReference type="InterPro" id="IPR034660">
    <property type="entry name" value="DinB/YfiT-like"/>
</dbReference>
<comment type="caution">
    <text evidence="3">The sequence shown here is derived from an EMBL/GenBank/DDBJ whole genome shotgun (WGS) entry which is preliminary data.</text>
</comment>
<dbReference type="SUPFAM" id="SSF109854">
    <property type="entry name" value="DinB/YfiT-like putative metalloenzymes"/>
    <property type="match status" value="1"/>
</dbReference>
<dbReference type="Gene3D" id="1.20.120.450">
    <property type="entry name" value="dinb family like domain"/>
    <property type="match status" value="1"/>
</dbReference>
<dbReference type="InterPro" id="IPR024775">
    <property type="entry name" value="DinB-like"/>
</dbReference>
<evidence type="ECO:0000313" key="2">
    <source>
        <dbReference type="EMBL" id="TMQ47695.1"/>
    </source>
</evidence>
<gene>
    <name evidence="2" type="ORF">E6K71_09170</name>
    <name evidence="3" type="ORF">E6K75_09305</name>
</gene>
<accession>A0A538SW08</accession>
<evidence type="ECO:0000259" key="1">
    <source>
        <dbReference type="Pfam" id="PF12867"/>
    </source>
</evidence>
<name>A0A538SW08_UNCEI</name>
<protein>
    <submittedName>
        <fullName evidence="3">DinB family protein</fullName>
    </submittedName>
</protein>
<evidence type="ECO:0000313" key="5">
    <source>
        <dbReference type="Proteomes" id="UP000320913"/>
    </source>
</evidence>
<dbReference type="EMBL" id="VBOV01000252">
    <property type="protein sequence ID" value="TMQ55552.1"/>
    <property type="molecule type" value="Genomic_DNA"/>
</dbReference>
<evidence type="ECO:0000313" key="4">
    <source>
        <dbReference type="Proteomes" id="UP000316292"/>
    </source>
</evidence>
<reference evidence="4 5" key="1">
    <citation type="journal article" date="2019" name="Nat. Microbiol.">
        <title>Mediterranean grassland soil C-N compound turnover is dependent on rainfall and depth, and is mediated by genomically divergent microorganisms.</title>
        <authorList>
            <person name="Diamond S."/>
            <person name="Andeer P.F."/>
            <person name="Li Z."/>
            <person name="Crits-Christoph A."/>
            <person name="Burstein D."/>
            <person name="Anantharaman K."/>
            <person name="Lane K.R."/>
            <person name="Thomas B.C."/>
            <person name="Pan C."/>
            <person name="Northen T.R."/>
            <person name="Banfield J.F."/>
        </authorList>
    </citation>
    <scope>NUCLEOTIDE SEQUENCE [LARGE SCALE GENOMIC DNA]</scope>
    <source>
        <strain evidence="2">WS_1</strain>
        <strain evidence="3">WS_5</strain>
    </source>
</reference>
<dbReference type="Pfam" id="PF12867">
    <property type="entry name" value="DinB_2"/>
    <property type="match status" value="1"/>
</dbReference>
<proteinExistence type="predicted"/>
<dbReference type="EMBL" id="VBOR01000100">
    <property type="protein sequence ID" value="TMQ47695.1"/>
    <property type="molecule type" value="Genomic_DNA"/>
</dbReference>